<dbReference type="NCBIfam" id="TIGR00778">
    <property type="entry name" value="ahpD_dom"/>
    <property type="match status" value="1"/>
</dbReference>
<dbReference type="Pfam" id="PF02627">
    <property type="entry name" value="CMD"/>
    <property type="match status" value="1"/>
</dbReference>
<reference evidence="2 3" key="1">
    <citation type="submission" date="2019-02" db="EMBL/GenBank/DDBJ databases">
        <title>Bacterial novel species Emticicia sp. 17J42-9 isolated from soil.</title>
        <authorList>
            <person name="Jung H.-Y."/>
        </authorList>
    </citation>
    <scope>NUCLEOTIDE SEQUENCE [LARGE SCALE GENOMIC DNA]</scope>
    <source>
        <strain evidence="2 3">17J42-9</strain>
    </source>
</reference>
<dbReference type="OrthoDB" id="9808310at2"/>
<dbReference type="EMBL" id="SEWF01000006">
    <property type="protein sequence ID" value="RYU96731.1"/>
    <property type="molecule type" value="Genomic_DNA"/>
</dbReference>
<protein>
    <submittedName>
        <fullName evidence="2">Carboxymuconolactone decarboxylase family protein</fullName>
    </submittedName>
</protein>
<dbReference type="PANTHER" id="PTHR35446:SF3">
    <property type="entry name" value="CMD DOMAIN-CONTAINING PROTEIN"/>
    <property type="match status" value="1"/>
</dbReference>
<dbReference type="RefSeq" id="WP_130020065.1">
    <property type="nucleotide sequence ID" value="NZ_SEWF01000006.1"/>
</dbReference>
<dbReference type="InterPro" id="IPR003779">
    <property type="entry name" value="CMD-like"/>
</dbReference>
<feature type="domain" description="Carboxymuconolactone decarboxylase-like" evidence="1">
    <location>
        <begin position="44"/>
        <end position="99"/>
    </location>
</feature>
<dbReference type="SUPFAM" id="SSF69118">
    <property type="entry name" value="AhpD-like"/>
    <property type="match status" value="1"/>
</dbReference>
<dbReference type="AlphaFoldDB" id="A0A4Q5M350"/>
<dbReference type="Gene3D" id="1.20.1290.10">
    <property type="entry name" value="AhpD-like"/>
    <property type="match status" value="1"/>
</dbReference>
<proteinExistence type="predicted"/>
<gene>
    <name evidence="2" type="ORF">EWM59_06165</name>
</gene>
<evidence type="ECO:0000313" key="3">
    <source>
        <dbReference type="Proteomes" id="UP000293162"/>
    </source>
</evidence>
<dbReference type="InterPro" id="IPR004675">
    <property type="entry name" value="AhpD_core"/>
</dbReference>
<dbReference type="InterPro" id="IPR029032">
    <property type="entry name" value="AhpD-like"/>
</dbReference>
<keyword evidence="3" id="KW-1185">Reference proteome</keyword>
<sequence length="201" mass="22265">MKTFAVPTREEVTPANQEIFDNLKKSLGFVPNLYATMAYSTNGLARFLAYSNAKTSLNNREKEAVNLIVSQVNGCVYCQSAHTVIGKMNGFTDEQLLDFRRGKSDNPKLNALVKLAADITKNKGRASEESVNEFYAQGYTNENLIDVILLVSDKTAMNYIHNLTQVPVDFPLAPALTEEPIVIPDECGDTLWEAVLAQQNN</sequence>
<dbReference type="GO" id="GO:0051920">
    <property type="term" value="F:peroxiredoxin activity"/>
    <property type="evidence" value="ECO:0007669"/>
    <property type="project" value="InterPro"/>
</dbReference>
<dbReference type="Proteomes" id="UP000293162">
    <property type="component" value="Unassembled WGS sequence"/>
</dbReference>
<organism evidence="2 3">
    <name type="scientific">Emticicia agri</name>
    <dbReference type="NCBI Taxonomy" id="2492393"/>
    <lineage>
        <taxon>Bacteria</taxon>
        <taxon>Pseudomonadati</taxon>
        <taxon>Bacteroidota</taxon>
        <taxon>Cytophagia</taxon>
        <taxon>Cytophagales</taxon>
        <taxon>Leadbetterellaceae</taxon>
        <taxon>Emticicia</taxon>
    </lineage>
</organism>
<comment type="caution">
    <text evidence="2">The sequence shown here is derived from an EMBL/GenBank/DDBJ whole genome shotgun (WGS) entry which is preliminary data.</text>
</comment>
<evidence type="ECO:0000313" key="2">
    <source>
        <dbReference type="EMBL" id="RYU96731.1"/>
    </source>
</evidence>
<accession>A0A4Q5M350</accession>
<dbReference type="PANTHER" id="PTHR35446">
    <property type="entry name" value="SI:CH211-175M2.5"/>
    <property type="match status" value="1"/>
</dbReference>
<name>A0A4Q5M350_9BACT</name>
<evidence type="ECO:0000259" key="1">
    <source>
        <dbReference type="Pfam" id="PF02627"/>
    </source>
</evidence>